<evidence type="ECO:0000256" key="8">
    <source>
        <dbReference type="SAM" id="Phobius"/>
    </source>
</evidence>
<evidence type="ECO:0000256" key="7">
    <source>
        <dbReference type="ARBA" id="ARBA00023136"/>
    </source>
</evidence>
<comment type="caution">
    <text evidence="10">The sequence shown here is derived from an EMBL/GenBank/DDBJ whole genome shotgun (WGS) entry which is preliminary data.</text>
</comment>
<dbReference type="AlphaFoldDB" id="A0A1V4SWC5"/>
<feature type="transmembrane region" description="Helical" evidence="8">
    <location>
        <begin position="270"/>
        <end position="289"/>
    </location>
</feature>
<dbReference type="InterPro" id="IPR038731">
    <property type="entry name" value="RgtA/B/C-like"/>
</dbReference>
<feature type="transmembrane region" description="Helical" evidence="8">
    <location>
        <begin position="71"/>
        <end position="87"/>
    </location>
</feature>
<keyword evidence="5 8" id="KW-0812">Transmembrane</keyword>
<dbReference type="EMBL" id="LTAY01000032">
    <property type="protein sequence ID" value="OPX48411.1"/>
    <property type="molecule type" value="Genomic_DNA"/>
</dbReference>
<feature type="transmembrane region" description="Helical" evidence="8">
    <location>
        <begin position="12"/>
        <end position="34"/>
    </location>
</feature>
<dbReference type="PANTHER" id="PTHR33908">
    <property type="entry name" value="MANNOSYLTRANSFERASE YKCB-RELATED"/>
    <property type="match status" value="1"/>
</dbReference>
<feature type="transmembrane region" description="Helical" evidence="8">
    <location>
        <begin position="454"/>
        <end position="473"/>
    </location>
</feature>
<feature type="transmembrane region" description="Helical" evidence="8">
    <location>
        <begin position="120"/>
        <end position="138"/>
    </location>
</feature>
<dbReference type="PANTHER" id="PTHR33908:SF11">
    <property type="entry name" value="MEMBRANE PROTEIN"/>
    <property type="match status" value="1"/>
</dbReference>
<evidence type="ECO:0000256" key="3">
    <source>
        <dbReference type="ARBA" id="ARBA00022676"/>
    </source>
</evidence>
<dbReference type="InterPro" id="IPR050297">
    <property type="entry name" value="LipidA_mod_glycosyltrf_83"/>
</dbReference>
<sequence>MEKFRLGFTAFVTNALKILLGLVLITAFGAVAVYTKDFDISSVITIAVYLITFFGGLYLVKNKNMSSRSKMIIIIVWGAILRILWMLNADTMPQSDFHTMYVSGQELLKGNNSAFIGTGYLGRFPHLVPMAVYMAFMIKMFTHNIIAMKIVNLLLGLWCIYLMYRIVAEVFDSEKYGLIGAILTATFPPLITYVGVLVTENIAIPFYMLSIYIFIRCIKKKSSPWLFFVSGLALGIGNLFRMVAVVTLVAMGMFIVIYTREKWRTKIVNVVAIVIAFQLITVGTGLILIKAGVTDTLLTNGTEPNITSILKGTNIQSGGRWNPEDAAIPEKYHFNKQEIIKACDKIIYDRLTETPKSVLAKFYLEKYVMQWSEGTASGMYWTELNMKPDQMIVYFNNGGLGIFQLVFAVIMLFTVIGLFNRKRIREGNGLINLFYMMFCGYGITYLITETQGRYAYIVAWIFIIMAISGLERIKNGKVY</sequence>
<evidence type="ECO:0000256" key="5">
    <source>
        <dbReference type="ARBA" id="ARBA00022692"/>
    </source>
</evidence>
<feature type="transmembrane region" description="Helical" evidence="8">
    <location>
        <begin position="430"/>
        <end position="448"/>
    </location>
</feature>
<proteinExistence type="predicted"/>
<keyword evidence="2" id="KW-1003">Cell membrane</keyword>
<feature type="transmembrane region" description="Helical" evidence="8">
    <location>
        <begin position="40"/>
        <end position="59"/>
    </location>
</feature>
<dbReference type="OrthoDB" id="2787520at2"/>
<evidence type="ECO:0000256" key="1">
    <source>
        <dbReference type="ARBA" id="ARBA00004651"/>
    </source>
</evidence>
<evidence type="ECO:0000256" key="6">
    <source>
        <dbReference type="ARBA" id="ARBA00022989"/>
    </source>
</evidence>
<evidence type="ECO:0000256" key="2">
    <source>
        <dbReference type="ARBA" id="ARBA00022475"/>
    </source>
</evidence>
<dbReference type="Proteomes" id="UP000191448">
    <property type="component" value="Unassembled WGS sequence"/>
</dbReference>
<keyword evidence="6 8" id="KW-1133">Transmembrane helix</keyword>
<evidence type="ECO:0000313" key="11">
    <source>
        <dbReference type="Proteomes" id="UP000191448"/>
    </source>
</evidence>
<feature type="transmembrane region" description="Helical" evidence="8">
    <location>
        <begin position="225"/>
        <end position="258"/>
    </location>
</feature>
<comment type="subcellular location">
    <subcellularLocation>
        <location evidence="1">Cell membrane</location>
        <topology evidence="1">Multi-pass membrane protein</topology>
    </subcellularLocation>
</comment>
<evidence type="ECO:0000259" key="9">
    <source>
        <dbReference type="Pfam" id="PF13231"/>
    </source>
</evidence>
<feature type="transmembrane region" description="Helical" evidence="8">
    <location>
        <begin position="145"/>
        <end position="164"/>
    </location>
</feature>
<feature type="domain" description="Glycosyltransferase RgtA/B/C/D-like" evidence="9">
    <location>
        <begin position="131"/>
        <end position="280"/>
    </location>
</feature>
<feature type="transmembrane region" description="Helical" evidence="8">
    <location>
        <begin position="202"/>
        <end position="219"/>
    </location>
</feature>
<keyword evidence="3 10" id="KW-0328">Glycosyltransferase</keyword>
<feature type="transmembrane region" description="Helical" evidence="8">
    <location>
        <begin position="391"/>
        <end position="418"/>
    </location>
</feature>
<dbReference type="GO" id="GO:0009103">
    <property type="term" value="P:lipopolysaccharide biosynthetic process"/>
    <property type="evidence" value="ECO:0007669"/>
    <property type="project" value="UniProtKB-ARBA"/>
</dbReference>
<accession>A0A1V4SWC5</accession>
<dbReference type="Pfam" id="PF13231">
    <property type="entry name" value="PMT_2"/>
    <property type="match status" value="1"/>
</dbReference>
<name>A0A1V4SWC5_9CLOT</name>
<keyword evidence="7 8" id="KW-0472">Membrane</keyword>
<dbReference type="GO" id="GO:0016763">
    <property type="term" value="F:pentosyltransferase activity"/>
    <property type="evidence" value="ECO:0007669"/>
    <property type="project" value="TreeGrafter"/>
</dbReference>
<evidence type="ECO:0000313" key="10">
    <source>
        <dbReference type="EMBL" id="OPX48411.1"/>
    </source>
</evidence>
<organism evidence="10 11">
    <name type="scientific">Clostridium thermobutyricum DSM 4928</name>
    <dbReference type="NCBI Taxonomy" id="1121339"/>
    <lineage>
        <taxon>Bacteria</taxon>
        <taxon>Bacillati</taxon>
        <taxon>Bacillota</taxon>
        <taxon>Clostridia</taxon>
        <taxon>Eubacteriales</taxon>
        <taxon>Clostridiaceae</taxon>
        <taxon>Clostridium</taxon>
    </lineage>
</organism>
<feature type="transmembrane region" description="Helical" evidence="8">
    <location>
        <begin position="176"/>
        <end position="195"/>
    </location>
</feature>
<gene>
    <name evidence="10" type="ORF">CLTHE_12340</name>
</gene>
<evidence type="ECO:0000256" key="4">
    <source>
        <dbReference type="ARBA" id="ARBA00022679"/>
    </source>
</evidence>
<keyword evidence="4 10" id="KW-0808">Transferase</keyword>
<dbReference type="RefSeq" id="WP_080022484.1">
    <property type="nucleotide sequence ID" value="NZ_LTAY01000032.1"/>
</dbReference>
<reference evidence="10 11" key="1">
    <citation type="submission" date="2016-02" db="EMBL/GenBank/DDBJ databases">
        <title>Genome sequence of Clostridium thermobutyricum DSM 4928.</title>
        <authorList>
            <person name="Poehlein A."/>
            <person name="Daniel R."/>
        </authorList>
    </citation>
    <scope>NUCLEOTIDE SEQUENCE [LARGE SCALE GENOMIC DNA]</scope>
    <source>
        <strain evidence="10 11">DSM 4928</strain>
    </source>
</reference>
<protein>
    <submittedName>
        <fullName evidence="10">Dolichyl-phosphate-mannose-protein mannosyltransferase</fullName>
    </submittedName>
</protein>
<dbReference type="GO" id="GO:0005886">
    <property type="term" value="C:plasma membrane"/>
    <property type="evidence" value="ECO:0007669"/>
    <property type="project" value="UniProtKB-SubCell"/>
</dbReference>